<organism evidence="3 4">
    <name type="scientific">Phyllobacterium myrsinacearum</name>
    <dbReference type="NCBI Taxonomy" id="28101"/>
    <lineage>
        <taxon>Bacteria</taxon>
        <taxon>Pseudomonadati</taxon>
        <taxon>Pseudomonadota</taxon>
        <taxon>Alphaproteobacteria</taxon>
        <taxon>Hyphomicrobiales</taxon>
        <taxon>Phyllobacteriaceae</taxon>
        <taxon>Phyllobacterium</taxon>
    </lineage>
</organism>
<evidence type="ECO:0000313" key="4">
    <source>
        <dbReference type="Proteomes" id="UP000238563"/>
    </source>
</evidence>
<accession>A0A2S9JBH6</accession>
<dbReference type="Gene3D" id="3.40.720.10">
    <property type="entry name" value="Alkaline Phosphatase, subunit A"/>
    <property type="match status" value="1"/>
</dbReference>
<dbReference type="PANTHER" id="PTHR31956:SF1">
    <property type="entry name" value="NON-SPECIFIC PHOSPHOLIPASE C1"/>
    <property type="match status" value="1"/>
</dbReference>
<keyword evidence="1" id="KW-0378">Hydrolase</keyword>
<protein>
    <submittedName>
        <fullName evidence="3">Phospholipase C, phosphocholine-specific</fullName>
    </submittedName>
</protein>
<evidence type="ECO:0000313" key="3">
    <source>
        <dbReference type="EMBL" id="PRD50157.1"/>
    </source>
</evidence>
<dbReference type="OrthoDB" id="9770871at2"/>
<evidence type="ECO:0000256" key="1">
    <source>
        <dbReference type="ARBA" id="ARBA00022801"/>
    </source>
</evidence>
<proteinExistence type="predicted"/>
<dbReference type="NCBIfam" id="TIGR03396">
    <property type="entry name" value="PC_PLC"/>
    <property type="match status" value="1"/>
</dbReference>
<dbReference type="Proteomes" id="UP000238563">
    <property type="component" value="Unassembled WGS sequence"/>
</dbReference>
<reference evidence="3 4" key="1">
    <citation type="submission" date="2018-02" db="EMBL/GenBank/DDBJ databases">
        <title>The draft genome of Phyllobacterium myrsinacearum DSM5892.</title>
        <authorList>
            <person name="Li L."/>
            <person name="Liu L."/>
            <person name="Zhang X."/>
            <person name="Wang T."/>
        </authorList>
    </citation>
    <scope>NUCLEOTIDE SEQUENCE [LARGE SCALE GENOMIC DNA]</scope>
    <source>
        <strain evidence="3 4">DSM 5892</strain>
    </source>
</reference>
<keyword evidence="4" id="KW-1185">Reference proteome</keyword>
<comment type="caution">
    <text evidence="3">The sequence shown here is derived from an EMBL/GenBank/DDBJ whole genome shotgun (WGS) entry which is preliminary data.</text>
</comment>
<dbReference type="RefSeq" id="WP_105737081.1">
    <property type="nucleotide sequence ID" value="NZ_PVBT01000008.1"/>
</dbReference>
<dbReference type="InterPro" id="IPR017850">
    <property type="entry name" value="Alkaline_phosphatase_core_sf"/>
</dbReference>
<dbReference type="Pfam" id="PF04185">
    <property type="entry name" value="Phosphoesterase"/>
    <property type="match status" value="1"/>
</dbReference>
<dbReference type="InterPro" id="IPR017767">
    <property type="entry name" value="PC-PLC"/>
</dbReference>
<name>A0A2S9JBH6_9HYPH</name>
<dbReference type="AlphaFoldDB" id="A0A2S9JBH6"/>
<feature type="region of interest" description="Disordered" evidence="2">
    <location>
        <begin position="401"/>
        <end position="441"/>
    </location>
</feature>
<dbReference type="InterPro" id="IPR007312">
    <property type="entry name" value="Phosphoesterase"/>
</dbReference>
<dbReference type="GO" id="GO:0034480">
    <property type="term" value="F:phosphatidylcholine phospholipase C activity"/>
    <property type="evidence" value="ECO:0007669"/>
    <property type="project" value="InterPro"/>
</dbReference>
<gene>
    <name evidence="3" type="ORF">C5750_22815</name>
</gene>
<dbReference type="PANTHER" id="PTHR31956">
    <property type="entry name" value="NON-SPECIFIC PHOSPHOLIPASE C4-RELATED"/>
    <property type="match status" value="1"/>
</dbReference>
<feature type="compositionally biased region" description="Basic and acidic residues" evidence="2">
    <location>
        <begin position="404"/>
        <end position="439"/>
    </location>
</feature>
<dbReference type="EMBL" id="PVBT01000008">
    <property type="protein sequence ID" value="PRD50157.1"/>
    <property type="molecule type" value="Genomic_DNA"/>
</dbReference>
<sequence>MERRDFIKMLGIAGVNTAAYAACSTYMQEALASTTIVKDMLTASAHCRKGSLADIEHVVILMQENRSFDHYFGTLRGVRGFGDPRPLQLRNGKPVWEQLQDGDYSKDGSITKPYQLPQGATPDGEGAAGGVFLQDPAHDYKSGLAAWNNGLMDQWIPQKGIVSMAHYTERDIPLYFKLARAFTICDAYFCSHNGATDSNRSYFWTGTCNGKAANSYFSGIGNGPRSDWKSYPESLEERGVSWKFYQDGLKWTTDQFAGNYGDNTLEYFKQYKEKTTAIYKKNQSVNSVLRTEVNTPSQFEKDISDNALPAVSWIVAPEAFCEHPKYPPHFGEYYVNEILRALLANKDVWKKTALFITYDENGGFFDHVPPPVPPVTGMDFFASAGLPANFLSEGIKITTTKSNEAGKEEGRDFNSENASKDKPNDAKETESEKQERESTRPLGMGMRVPLLVISPWSAGGRVCSEVFDHTSFISFLDTWIEKRFAAKGEYSKGPSFPNVSSWRKAIAGDLTSTFNFNSEATEAMDTFVDKTVPTKIFTKKEQTDAKAKEKAYFSPQNSDVNADPDVNKPTAMKQDRTQCDLLPVDYDFQVSFAVLPARGSFPASLRFSCVNAGKLGVSLTLYTYDQLGTTFLYSMEGKRPGGYQVTLKDNLFLLNAQSDYRCAVHGPNGYLVEALGNLESPTEAAFNFHYNLSRDEGGKILSFHFPNWPTANGTLKLINAYTGKETMIPNGTKRVDVATEDGWYDVSFVDAVNTDSKFLRRYAGHIENGKMSRTDPAIGMIYDEVTRVYIPAVV</sequence>
<evidence type="ECO:0000256" key="2">
    <source>
        <dbReference type="SAM" id="MobiDB-lite"/>
    </source>
</evidence>